<proteinExistence type="predicted"/>
<keyword evidence="2" id="KW-1185">Reference proteome</keyword>
<organism evidence="1 2">
    <name type="scientific">Nesidiocoris tenuis</name>
    <dbReference type="NCBI Taxonomy" id="355587"/>
    <lineage>
        <taxon>Eukaryota</taxon>
        <taxon>Metazoa</taxon>
        <taxon>Ecdysozoa</taxon>
        <taxon>Arthropoda</taxon>
        <taxon>Hexapoda</taxon>
        <taxon>Insecta</taxon>
        <taxon>Pterygota</taxon>
        <taxon>Neoptera</taxon>
        <taxon>Paraneoptera</taxon>
        <taxon>Hemiptera</taxon>
        <taxon>Heteroptera</taxon>
        <taxon>Panheteroptera</taxon>
        <taxon>Cimicomorpha</taxon>
        <taxon>Miridae</taxon>
        <taxon>Dicyphina</taxon>
        <taxon>Nesidiocoris</taxon>
    </lineage>
</organism>
<reference evidence="1 2" key="1">
    <citation type="submission" date="2020-02" db="EMBL/GenBank/DDBJ databases">
        <authorList>
            <person name="Ferguson B K."/>
        </authorList>
    </citation>
    <scope>NUCLEOTIDE SEQUENCE [LARGE SCALE GENOMIC DNA]</scope>
</reference>
<evidence type="ECO:0000313" key="2">
    <source>
        <dbReference type="Proteomes" id="UP000479000"/>
    </source>
</evidence>
<accession>A0A6H5GH98</accession>
<name>A0A6H5GH98_9HEMI</name>
<dbReference type="EMBL" id="CADCXU010010456">
    <property type="protein sequence ID" value="CAB0001259.1"/>
    <property type="molecule type" value="Genomic_DNA"/>
</dbReference>
<evidence type="ECO:0000313" key="1">
    <source>
        <dbReference type="EMBL" id="CAB0001259.1"/>
    </source>
</evidence>
<sequence>MKGKERGTSLAPTRKWNTVTTVRDGLMHLAKSYASPYLALICHRPQLSSDQQGFIPSRLRRESAIKPILFTLTSTVSVRETKRRHQLQVFLMATISLRQYKNLRPAECLLLLTFMGMNMNLSR</sequence>
<gene>
    <name evidence="1" type="ORF">NTEN_LOCUS7046</name>
</gene>
<protein>
    <submittedName>
        <fullName evidence="1">Uncharacterized protein</fullName>
    </submittedName>
</protein>
<dbReference type="Proteomes" id="UP000479000">
    <property type="component" value="Unassembled WGS sequence"/>
</dbReference>
<dbReference type="AlphaFoldDB" id="A0A6H5GH98"/>